<dbReference type="Pfam" id="PF08237">
    <property type="entry name" value="PE-PPE"/>
    <property type="match status" value="1"/>
</dbReference>
<accession>A0ABR5FAB3</accession>
<name>A0ABR5FAB3_9MYCO</name>
<feature type="signal peptide" evidence="1">
    <location>
        <begin position="1"/>
        <end position="23"/>
    </location>
</feature>
<keyword evidence="4" id="KW-1185">Reference proteome</keyword>
<protein>
    <submittedName>
        <fullName evidence="3">PE protein</fullName>
    </submittedName>
</protein>
<feature type="chain" id="PRO_5046619541" evidence="1">
    <location>
        <begin position="24"/>
        <end position="290"/>
    </location>
</feature>
<organism evidence="3 4">
    <name type="scientific">Mycolicibacter heraklionensis</name>
    <dbReference type="NCBI Taxonomy" id="512402"/>
    <lineage>
        <taxon>Bacteria</taxon>
        <taxon>Bacillati</taxon>
        <taxon>Actinomycetota</taxon>
        <taxon>Actinomycetes</taxon>
        <taxon>Mycobacteriales</taxon>
        <taxon>Mycobacteriaceae</taxon>
        <taxon>Mycolicibacter</taxon>
    </lineage>
</organism>
<evidence type="ECO:0000313" key="3">
    <source>
        <dbReference type="EMBL" id="KLO26069.1"/>
    </source>
</evidence>
<evidence type="ECO:0000256" key="1">
    <source>
        <dbReference type="SAM" id="SignalP"/>
    </source>
</evidence>
<evidence type="ECO:0000259" key="2">
    <source>
        <dbReference type="Pfam" id="PF08237"/>
    </source>
</evidence>
<keyword evidence="1" id="KW-0732">Signal</keyword>
<feature type="domain" description="PE-PPE" evidence="2">
    <location>
        <begin position="84"/>
        <end position="269"/>
    </location>
</feature>
<dbReference type="InterPro" id="IPR013228">
    <property type="entry name" value="PE-PPE_C"/>
</dbReference>
<dbReference type="Proteomes" id="UP000036464">
    <property type="component" value="Unassembled WGS sequence"/>
</dbReference>
<gene>
    <name evidence="3" type="ORF">ABW16_20895</name>
</gene>
<dbReference type="EMBL" id="LDPO01000025">
    <property type="protein sequence ID" value="KLO26069.1"/>
    <property type="molecule type" value="Genomic_DNA"/>
</dbReference>
<sequence length="290" mass="31347">MKKMWVGALLGAPMVAVPTVIGAASGAAVVPDVDHQILEYGLAAEALIMIPAMNQDWLDLSKDLYLVPNGFAQDGTATFLQVPETSDLNTSISGATQILVDAIAQRWSADEFSSEDPLYIFGYSQADVAAGLAEEQLHQQYPDMPLDALHFVMVGDSAAVGGFLSGFMPTLLQWVPESWHDDVINMVYQFAEMMHIDSVIGLVTPSDLYTTDIYSLSSDGFANWDNGQQMAGMFSDHLAYLGLTPAEIAGATDEVIGNTTYHMIDSANVDMFQALLNSLDMIMGGVLAWF</sequence>
<reference evidence="3 4" key="1">
    <citation type="submission" date="2015-05" db="EMBL/GenBank/DDBJ databases">
        <title>Genome sequence of Mycobacterium heraklionense Davo strain.</title>
        <authorList>
            <person name="Greninger A.L."/>
            <person name="Cunningham G."/>
            <person name="Miller S."/>
        </authorList>
    </citation>
    <scope>NUCLEOTIDE SEQUENCE [LARGE SCALE GENOMIC DNA]</scope>
    <source>
        <strain evidence="3 4">Davo</strain>
    </source>
</reference>
<proteinExistence type="predicted"/>
<evidence type="ECO:0000313" key="4">
    <source>
        <dbReference type="Proteomes" id="UP000036464"/>
    </source>
</evidence>
<comment type="caution">
    <text evidence="3">The sequence shown here is derived from an EMBL/GenBank/DDBJ whole genome shotgun (WGS) entry which is preliminary data.</text>
</comment>